<dbReference type="Proteomes" id="UP001163603">
    <property type="component" value="Chromosome 13"/>
</dbReference>
<sequence length="521" mass="58056">MMSHPVSNPTESAVNVLEESKIISVDDVPSPSNGRDTPEVSEDSKKYSIYGEYKALKFKPELHIICVSRSDENEETSNCKAGSEPNTSNEPVTERNSVSSDTGLQASNLLDLSDAYKVAVGNRGRQLSGLLAEQWTGKDSSRLSEDLKLLLSQLSATRGFEQVLPDMSPKVSFNSDDSSSNGMQLLQKRISLERNESGFESLDGSTVSEIEGESVVDRLKRQVEHDKKLLSALYRELEEERNASAVAVNQSMAMITRLQEEKASLHMEALQNLRMMEEQAEYDMEALQKTNDLLAEKEKEIQDLEEELEFYRKKFPNVYTVENMLEPTHDCKEREIRMDHSKDTCGEDRAATLTNSFIKNLETDMPSEDTNTAAVKNSLLEFEDESDSEDINCNGVPLANSRTEGSDLSMVNDASASRGSPRAHGHVSSHEKPQLTSEENTELNCSGQTPVLCGGTDLASLGNEVADLNERLEALEADQNFLELTIKSLKNGEEGTRFIREIASHLQELRRIGLRRDETFP</sequence>
<accession>A0ACC0XB09</accession>
<name>A0ACC0XB09_9ROSI</name>
<organism evidence="1 2">
    <name type="scientific">Pistacia integerrima</name>
    <dbReference type="NCBI Taxonomy" id="434235"/>
    <lineage>
        <taxon>Eukaryota</taxon>
        <taxon>Viridiplantae</taxon>
        <taxon>Streptophyta</taxon>
        <taxon>Embryophyta</taxon>
        <taxon>Tracheophyta</taxon>
        <taxon>Spermatophyta</taxon>
        <taxon>Magnoliopsida</taxon>
        <taxon>eudicotyledons</taxon>
        <taxon>Gunneridae</taxon>
        <taxon>Pentapetalae</taxon>
        <taxon>rosids</taxon>
        <taxon>malvids</taxon>
        <taxon>Sapindales</taxon>
        <taxon>Anacardiaceae</taxon>
        <taxon>Pistacia</taxon>
    </lineage>
</organism>
<evidence type="ECO:0000313" key="1">
    <source>
        <dbReference type="EMBL" id="KAJ0014132.1"/>
    </source>
</evidence>
<dbReference type="EMBL" id="CM047748">
    <property type="protein sequence ID" value="KAJ0014132.1"/>
    <property type="molecule type" value="Genomic_DNA"/>
</dbReference>
<keyword evidence="2" id="KW-1185">Reference proteome</keyword>
<protein>
    <submittedName>
        <fullName evidence="1">Uncharacterized protein</fullName>
    </submittedName>
</protein>
<evidence type="ECO:0000313" key="2">
    <source>
        <dbReference type="Proteomes" id="UP001163603"/>
    </source>
</evidence>
<reference evidence="2" key="1">
    <citation type="journal article" date="2023" name="G3 (Bethesda)">
        <title>Genome assembly and association tests identify interacting loci associated with vigor, precocity, and sex in interspecific pistachio rootstocks.</title>
        <authorList>
            <person name="Palmer W."/>
            <person name="Jacygrad E."/>
            <person name="Sagayaradj S."/>
            <person name="Cavanaugh K."/>
            <person name="Han R."/>
            <person name="Bertier L."/>
            <person name="Beede B."/>
            <person name="Kafkas S."/>
            <person name="Golino D."/>
            <person name="Preece J."/>
            <person name="Michelmore R."/>
        </authorList>
    </citation>
    <scope>NUCLEOTIDE SEQUENCE [LARGE SCALE GENOMIC DNA]</scope>
</reference>
<comment type="caution">
    <text evidence="1">The sequence shown here is derived from an EMBL/GenBank/DDBJ whole genome shotgun (WGS) entry which is preliminary data.</text>
</comment>
<gene>
    <name evidence="1" type="ORF">Pint_20453</name>
</gene>
<proteinExistence type="predicted"/>